<evidence type="ECO:0000313" key="6">
    <source>
        <dbReference type="EMBL" id="MDB2001310.1"/>
    </source>
</evidence>
<dbReference type="InterPro" id="IPR036291">
    <property type="entry name" value="NAD(P)-bd_dom_sf"/>
</dbReference>
<dbReference type="InterPro" id="IPR044516">
    <property type="entry name" value="UXS-like"/>
</dbReference>
<name>A0AAW6AY75_CLOSY</name>
<dbReference type="GO" id="GO:0042732">
    <property type="term" value="P:D-xylose metabolic process"/>
    <property type="evidence" value="ECO:0007669"/>
    <property type="project" value="InterPro"/>
</dbReference>
<organism evidence="6 7">
    <name type="scientific">Clostridium symbiosum</name>
    <name type="common">Bacteroides symbiosus</name>
    <dbReference type="NCBI Taxonomy" id="1512"/>
    <lineage>
        <taxon>Bacteria</taxon>
        <taxon>Bacillati</taxon>
        <taxon>Bacillota</taxon>
        <taxon>Clostridia</taxon>
        <taxon>Lachnospirales</taxon>
        <taxon>Lachnospiraceae</taxon>
        <taxon>Otoolea</taxon>
    </lineage>
</organism>
<dbReference type="GO" id="GO:0070403">
    <property type="term" value="F:NAD+ binding"/>
    <property type="evidence" value="ECO:0007669"/>
    <property type="project" value="InterPro"/>
</dbReference>
<accession>A0AAW6AY75</accession>
<dbReference type="GO" id="GO:0048040">
    <property type="term" value="F:UDP-glucuronate decarboxylase activity"/>
    <property type="evidence" value="ECO:0007669"/>
    <property type="project" value="TreeGrafter"/>
</dbReference>
<feature type="domain" description="NAD-dependent epimerase/dehydratase" evidence="5">
    <location>
        <begin position="11"/>
        <end position="254"/>
    </location>
</feature>
<dbReference type="PANTHER" id="PTHR43078">
    <property type="entry name" value="UDP-GLUCURONIC ACID DECARBOXYLASE-RELATED"/>
    <property type="match status" value="1"/>
</dbReference>
<keyword evidence="2" id="KW-0210">Decarboxylase</keyword>
<evidence type="ECO:0000259" key="5">
    <source>
        <dbReference type="Pfam" id="PF01370"/>
    </source>
</evidence>
<comment type="caution">
    <text evidence="6">The sequence shown here is derived from an EMBL/GenBank/DDBJ whole genome shotgun (WGS) entry which is preliminary data.</text>
</comment>
<dbReference type="Pfam" id="PF01370">
    <property type="entry name" value="Epimerase"/>
    <property type="match status" value="1"/>
</dbReference>
<dbReference type="AlphaFoldDB" id="A0AAW6AY75"/>
<reference evidence="6" key="1">
    <citation type="submission" date="2023-01" db="EMBL/GenBank/DDBJ databases">
        <title>Human gut microbiome strain richness.</title>
        <authorList>
            <person name="Chen-Liaw A."/>
        </authorList>
    </citation>
    <scope>NUCLEOTIDE SEQUENCE</scope>
    <source>
        <strain evidence="6">B1_m1001713B170214d0_201011</strain>
    </source>
</reference>
<evidence type="ECO:0000256" key="3">
    <source>
        <dbReference type="ARBA" id="ARBA00023027"/>
    </source>
</evidence>
<dbReference type="GeneID" id="57967851"/>
<sequence length="334" mass="37704">MDLELLQGTKILITGATGLLGKSIINEILKYNDRFSQTPIEVIAVIRNKDKAFRCFGTNNQHISYIEGDIKTVDLSKTTADYIIHAASQTASKSFINEPINTIEVAIEGTRHILDYAKTIKVKKFIYLSTMEVYGTPQSDKKIKETHGTDLDTMSIRACYPESKRMCENLCVSYSAEFGIPFNILRLTQTFGPGVEYNDGRVFADFARCVIEKRDIILKTKGETKRSYLYTEDAVCAILTVMLNGESGQAYNVANEETYCSIYEMAQLVAKEVANESVRVKIKPEKTATFGYAPTLHMNLDTTKLKSLGWEPTIGLKEMYKKMIEYMKENKNDC</sequence>
<keyword evidence="3" id="KW-0520">NAD</keyword>
<dbReference type="Proteomes" id="UP001300871">
    <property type="component" value="Unassembled WGS sequence"/>
</dbReference>
<dbReference type="RefSeq" id="WP_150027235.1">
    <property type="nucleotide sequence ID" value="NZ_JANKAG010000002.1"/>
</dbReference>
<dbReference type="EMBL" id="JAQLGM010000036">
    <property type="protein sequence ID" value="MDB2001310.1"/>
    <property type="molecule type" value="Genomic_DNA"/>
</dbReference>
<comment type="cofactor">
    <cofactor evidence="1">
        <name>NAD(+)</name>
        <dbReference type="ChEBI" id="CHEBI:57540"/>
    </cofactor>
</comment>
<evidence type="ECO:0000256" key="4">
    <source>
        <dbReference type="ARBA" id="ARBA00023239"/>
    </source>
</evidence>
<proteinExistence type="predicted"/>
<dbReference type="GO" id="GO:0005737">
    <property type="term" value="C:cytoplasm"/>
    <property type="evidence" value="ECO:0007669"/>
    <property type="project" value="TreeGrafter"/>
</dbReference>
<gene>
    <name evidence="6" type="ORF">PM006_13960</name>
</gene>
<evidence type="ECO:0000313" key="7">
    <source>
        <dbReference type="Proteomes" id="UP001300871"/>
    </source>
</evidence>
<dbReference type="SUPFAM" id="SSF51735">
    <property type="entry name" value="NAD(P)-binding Rossmann-fold domains"/>
    <property type="match status" value="1"/>
</dbReference>
<protein>
    <submittedName>
        <fullName evidence="6">NAD(P)-dependent oxidoreductase</fullName>
    </submittedName>
</protein>
<evidence type="ECO:0000256" key="2">
    <source>
        <dbReference type="ARBA" id="ARBA00022793"/>
    </source>
</evidence>
<dbReference type="Gene3D" id="3.40.50.720">
    <property type="entry name" value="NAD(P)-binding Rossmann-like Domain"/>
    <property type="match status" value="1"/>
</dbReference>
<dbReference type="PANTHER" id="PTHR43078:SF6">
    <property type="entry name" value="UDP-GLUCURONIC ACID DECARBOXYLASE 1"/>
    <property type="match status" value="1"/>
</dbReference>
<evidence type="ECO:0000256" key="1">
    <source>
        <dbReference type="ARBA" id="ARBA00001911"/>
    </source>
</evidence>
<keyword evidence="4" id="KW-0456">Lyase</keyword>
<dbReference type="InterPro" id="IPR001509">
    <property type="entry name" value="Epimerase_deHydtase"/>
</dbReference>